<dbReference type="RefSeq" id="WP_230740903.1">
    <property type="nucleotide sequence ID" value="NZ_PGCK01000002.1"/>
</dbReference>
<keyword evidence="1" id="KW-1133">Transmembrane helix</keyword>
<feature type="transmembrane region" description="Helical" evidence="1">
    <location>
        <begin position="254"/>
        <end position="275"/>
    </location>
</feature>
<evidence type="ECO:0000313" key="4">
    <source>
        <dbReference type="Proteomes" id="UP001320159"/>
    </source>
</evidence>
<feature type="transmembrane region" description="Helical" evidence="1">
    <location>
        <begin position="160"/>
        <end position="179"/>
    </location>
</feature>
<evidence type="ECO:0000313" key="3">
    <source>
        <dbReference type="EMBL" id="MCD1294181.1"/>
    </source>
</evidence>
<feature type="domain" description="Glycosyltransferase RgtA/B/C/D-like" evidence="2">
    <location>
        <begin position="138"/>
        <end position="256"/>
    </location>
</feature>
<dbReference type="Pfam" id="PF13231">
    <property type="entry name" value="PMT_2"/>
    <property type="match status" value="1"/>
</dbReference>
<sequence length="476" mass="53748">MTLRDNERIVTKIKNVLERRETYFIFFIMCVVYLSNCFNYMSSTDTIPAILLPFSILDQHNIYLDNFIDYYNNSSNWWGTYFFTESRGHWVSSYPIVAPLLATPLYLLPYIFTKLMGIPVDMGNTTFFLMVYAMEKISAAVIAALSGVVFYLLLRELFDKKVALIGVFLYAFATSTWTIGSQGMWQHGTSELLLCLILLLLVKNIKVPKGISYVYLGILSGLLVFNRPTNAILLLPVLYYLLKSSRDNILRYGISLAAVSVPFLAYNLYFFGGLFGGYGGLTSLYSFDPEAMTRLAGLLISPSRGLFIYTPIALLAIPGFFYVKKIKEDRIRNVFYLGGLAVALTTLMYSFYEFWWGGGCYGPRFFTDIIPLIVIFVMFFVNDVLQNRGDGHKNVLIGAVLLLLAASVLVQVIGAHLYPVYGFQWGHGETITFDDQSKLWDWSDTQISQSLDGLFNSSNKGYRINIDNGTVSVSKG</sequence>
<feature type="transmembrane region" description="Helical" evidence="1">
    <location>
        <begin position="213"/>
        <end position="242"/>
    </location>
</feature>
<feature type="transmembrane region" description="Helical" evidence="1">
    <location>
        <begin position="394"/>
        <end position="418"/>
    </location>
</feature>
<feature type="transmembrane region" description="Helical" evidence="1">
    <location>
        <begin position="364"/>
        <end position="382"/>
    </location>
</feature>
<name>A0AAP2RAW8_9EURY</name>
<dbReference type="AlphaFoldDB" id="A0AAP2RAW8"/>
<gene>
    <name evidence="3" type="ORF">CUJ83_04125</name>
</gene>
<feature type="transmembrane region" description="Helical" evidence="1">
    <location>
        <begin position="91"/>
        <end position="112"/>
    </location>
</feature>
<dbReference type="InterPro" id="IPR038731">
    <property type="entry name" value="RgtA/B/C-like"/>
</dbReference>
<comment type="caution">
    <text evidence="3">The sequence shown here is derived from an EMBL/GenBank/DDBJ whole genome shotgun (WGS) entry which is preliminary data.</text>
</comment>
<protein>
    <recommendedName>
        <fullName evidence="2">Glycosyltransferase RgtA/B/C/D-like domain-containing protein</fullName>
    </recommendedName>
</protein>
<reference evidence="3 4" key="1">
    <citation type="submission" date="2017-11" db="EMBL/GenBank/DDBJ databases">
        <title>Isolation and Characterization of Family Methanocellaceae Species from Potential Methane Hydrate Area Offshore Southwestern Taiwan.</title>
        <authorList>
            <person name="Zhang W.-L."/>
            <person name="Chen W.-C."/>
            <person name="Lai M.-C."/>
            <person name="Chen S.-C."/>
        </authorList>
    </citation>
    <scope>NUCLEOTIDE SEQUENCE [LARGE SCALE GENOMIC DNA]</scope>
    <source>
        <strain evidence="3 4">CWC-04</strain>
    </source>
</reference>
<keyword evidence="4" id="KW-1185">Reference proteome</keyword>
<feature type="transmembrane region" description="Helical" evidence="1">
    <location>
        <begin position="334"/>
        <end position="352"/>
    </location>
</feature>
<dbReference type="Proteomes" id="UP001320159">
    <property type="component" value="Unassembled WGS sequence"/>
</dbReference>
<accession>A0AAP2RAW8</accession>
<keyword evidence="1" id="KW-0812">Transmembrane</keyword>
<dbReference type="EMBL" id="PGCK01000002">
    <property type="protein sequence ID" value="MCD1294181.1"/>
    <property type="molecule type" value="Genomic_DNA"/>
</dbReference>
<evidence type="ECO:0000256" key="1">
    <source>
        <dbReference type="SAM" id="Phobius"/>
    </source>
</evidence>
<feature type="transmembrane region" description="Helical" evidence="1">
    <location>
        <begin position="133"/>
        <end position="154"/>
    </location>
</feature>
<feature type="transmembrane region" description="Helical" evidence="1">
    <location>
        <begin position="295"/>
        <end position="322"/>
    </location>
</feature>
<keyword evidence="1" id="KW-0472">Membrane</keyword>
<proteinExistence type="predicted"/>
<evidence type="ECO:0000259" key="2">
    <source>
        <dbReference type="Pfam" id="PF13231"/>
    </source>
</evidence>
<organism evidence="3 4">
    <name type="scientific">Methanooceanicella nereidis</name>
    <dbReference type="NCBI Taxonomy" id="2052831"/>
    <lineage>
        <taxon>Archaea</taxon>
        <taxon>Methanobacteriati</taxon>
        <taxon>Methanobacteriota</taxon>
        <taxon>Stenosarchaea group</taxon>
        <taxon>Methanomicrobia</taxon>
        <taxon>Methanocellales</taxon>
        <taxon>Methanocellaceae</taxon>
        <taxon>Methanooceanicella</taxon>
    </lineage>
</organism>